<dbReference type="AlphaFoldDB" id="A0AA88UZQ3"/>
<dbReference type="PANTHER" id="PTHR33659">
    <property type="entry name" value="PROTEIN, PUTATIVE-RELATED-RELATED"/>
    <property type="match status" value="1"/>
</dbReference>
<feature type="chain" id="PRO_5041671930" evidence="2">
    <location>
        <begin position="29"/>
        <end position="66"/>
    </location>
</feature>
<keyword evidence="1" id="KW-0472">Membrane</keyword>
<proteinExistence type="predicted"/>
<keyword evidence="1" id="KW-0812">Transmembrane</keyword>
<keyword evidence="4" id="KW-1185">Reference proteome</keyword>
<sequence length="66" mass="6436">MARVSSAINALLLAFVVAAFSAVATVSAQEMAPAPAPDAGSALSLPVSGALLGASLLLSLLAFSKH</sequence>
<accession>A0AA88UZQ3</accession>
<protein>
    <submittedName>
        <fullName evidence="3">Uncharacterized protein</fullName>
    </submittedName>
</protein>
<keyword evidence="2" id="KW-0732">Signal</keyword>
<evidence type="ECO:0000313" key="4">
    <source>
        <dbReference type="Proteomes" id="UP001188597"/>
    </source>
</evidence>
<dbReference type="PANTHER" id="PTHR33659:SF11">
    <property type="entry name" value="TRANSMEMBRANE PROTEIN"/>
    <property type="match status" value="1"/>
</dbReference>
<keyword evidence="1" id="KW-1133">Transmembrane helix</keyword>
<feature type="signal peptide" evidence="2">
    <location>
        <begin position="1"/>
        <end position="28"/>
    </location>
</feature>
<feature type="transmembrane region" description="Helical" evidence="1">
    <location>
        <begin position="44"/>
        <end position="63"/>
    </location>
</feature>
<evidence type="ECO:0000256" key="1">
    <source>
        <dbReference type="SAM" id="Phobius"/>
    </source>
</evidence>
<evidence type="ECO:0000256" key="2">
    <source>
        <dbReference type="SAM" id="SignalP"/>
    </source>
</evidence>
<reference evidence="3" key="1">
    <citation type="submission" date="2022-12" db="EMBL/GenBank/DDBJ databases">
        <title>Draft genome assemblies for two species of Escallonia (Escalloniales).</title>
        <authorList>
            <person name="Chanderbali A."/>
            <person name="Dervinis C."/>
            <person name="Anghel I."/>
            <person name="Soltis D."/>
            <person name="Soltis P."/>
            <person name="Zapata F."/>
        </authorList>
    </citation>
    <scope>NUCLEOTIDE SEQUENCE</scope>
    <source>
        <strain evidence="3">UCBG64.0493</strain>
        <tissue evidence="3">Leaf</tissue>
    </source>
</reference>
<evidence type="ECO:0000313" key="3">
    <source>
        <dbReference type="EMBL" id="KAK2999046.1"/>
    </source>
</evidence>
<comment type="caution">
    <text evidence="3">The sequence shown here is derived from an EMBL/GenBank/DDBJ whole genome shotgun (WGS) entry which is preliminary data.</text>
</comment>
<dbReference type="Proteomes" id="UP001188597">
    <property type="component" value="Unassembled WGS sequence"/>
</dbReference>
<gene>
    <name evidence="3" type="ORF">RJ639_023040</name>
</gene>
<organism evidence="3 4">
    <name type="scientific">Escallonia herrerae</name>
    <dbReference type="NCBI Taxonomy" id="1293975"/>
    <lineage>
        <taxon>Eukaryota</taxon>
        <taxon>Viridiplantae</taxon>
        <taxon>Streptophyta</taxon>
        <taxon>Embryophyta</taxon>
        <taxon>Tracheophyta</taxon>
        <taxon>Spermatophyta</taxon>
        <taxon>Magnoliopsida</taxon>
        <taxon>eudicotyledons</taxon>
        <taxon>Gunneridae</taxon>
        <taxon>Pentapetalae</taxon>
        <taxon>asterids</taxon>
        <taxon>campanulids</taxon>
        <taxon>Escalloniales</taxon>
        <taxon>Escalloniaceae</taxon>
        <taxon>Escallonia</taxon>
    </lineage>
</organism>
<dbReference type="EMBL" id="JAVXUP010003408">
    <property type="protein sequence ID" value="KAK2999046.1"/>
    <property type="molecule type" value="Genomic_DNA"/>
</dbReference>
<name>A0AA88UZQ3_9ASTE</name>